<evidence type="ECO:0000313" key="6">
    <source>
        <dbReference type="EMBL" id="KZM82624.1"/>
    </source>
</evidence>
<dbReference type="SUPFAM" id="SSF53335">
    <property type="entry name" value="S-adenosyl-L-methionine-dependent methyltransferases"/>
    <property type="match status" value="2"/>
</dbReference>
<evidence type="ECO:0000256" key="4">
    <source>
        <dbReference type="ARBA" id="ARBA00022723"/>
    </source>
</evidence>
<dbReference type="Gene3D" id="1.10.1200.270">
    <property type="entry name" value="Methyltransferase, alpha-helical capping domain"/>
    <property type="match status" value="3"/>
</dbReference>
<comment type="caution">
    <text evidence="6">The sequence shown here is derived from an EMBL/GenBank/DDBJ whole genome shotgun (WGS) entry which is preliminary data.</text>
</comment>
<dbReference type="InterPro" id="IPR005299">
    <property type="entry name" value="MeTrfase_7"/>
</dbReference>
<dbReference type="InterPro" id="IPR029063">
    <property type="entry name" value="SAM-dependent_MTases_sf"/>
</dbReference>
<evidence type="ECO:0000256" key="2">
    <source>
        <dbReference type="ARBA" id="ARBA00022603"/>
    </source>
</evidence>
<dbReference type="Gramene" id="KZM82624">
    <property type="protein sequence ID" value="KZM82624"/>
    <property type="gene ID" value="DCAR_030193"/>
</dbReference>
<gene>
    <name evidence="6" type="ORF">DCAR_030193</name>
</gene>
<reference evidence="6" key="1">
    <citation type="journal article" date="2016" name="Nat. Genet.">
        <title>A high-quality carrot genome assembly provides new insights into carotenoid accumulation and asterid genome evolution.</title>
        <authorList>
            <person name="Iorizzo M."/>
            <person name="Ellison S."/>
            <person name="Senalik D."/>
            <person name="Zeng P."/>
            <person name="Satapoomin P."/>
            <person name="Huang J."/>
            <person name="Bowman M."/>
            <person name="Iovene M."/>
            <person name="Sanseverino W."/>
            <person name="Cavagnaro P."/>
            <person name="Yildiz M."/>
            <person name="Macko-Podgorni A."/>
            <person name="Moranska E."/>
            <person name="Grzebelus E."/>
            <person name="Grzebelus D."/>
            <person name="Ashrafi H."/>
            <person name="Zheng Z."/>
            <person name="Cheng S."/>
            <person name="Spooner D."/>
            <person name="Van Deynze A."/>
            <person name="Simon P."/>
        </authorList>
    </citation>
    <scope>NUCLEOTIDE SEQUENCE [LARGE SCALE GENOMIC DNA]</scope>
    <source>
        <tissue evidence="6">Leaf</tissue>
    </source>
</reference>
<dbReference type="Gene3D" id="3.40.50.150">
    <property type="entry name" value="Vaccinia Virus protein VP39"/>
    <property type="match status" value="3"/>
</dbReference>
<protein>
    <submittedName>
        <fullName evidence="6">Uncharacterized protein</fullName>
    </submittedName>
</protein>
<dbReference type="GO" id="GO:0032259">
    <property type="term" value="P:methylation"/>
    <property type="evidence" value="ECO:0007669"/>
    <property type="project" value="UniProtKB-KW"/>
</dbReference>
<dbReference type="PANTHER" id="PTHR31009">
    <property type="entry name" value="S-ADENOSYL-L-METHIONINE:CARBOXYL METHYLTRANSFERASE FAMILY PROTEIN"/>
    <property type="match status" value="1"/>
</dbReference>
<dbReference type="GO" id="GO:0046872">
    <property type="term" value="F:metal ion binding"/>
    <property type="evidence" value="ECO:0007669"/>
    <property type="project" value="UniProtKB-KW"/>
</dbReference>
<dbReference type="InterPro" id="IPR042086">
    <property type="entry name" value="MeTrfase_capping"/>
</dbReference>
<accession>A0A175YG25</accession>
<dbReference type="GO" id="GO:0008168">
    <property type="term" value="F:methyltransferase activity"/>
    <property type="evidence" value="ECO:0007669"/>
    <property type="project" value="UniProtKB-KW"/>
</dbReference>
<evidence type="ECO:0000256" key="1">
    <source>
        <dbReference type="ARBA" id="ARBA00007967"/>
    </source>
</evidence>
<dbReference type="AlphaFoldDB" id="A0A175YG25"/>
<evidence type="ECO:0000256" key="5">
    <source>
        <dbReference type="ARBA" id="ARBA00022842"/>
    </source>
</evidence>
<dbReference type="Pfam" id="PF03492">
    <property type="entry name" value="Methyltransf_7"/>
    <property type="match status" value="2"/>
</dbReference>
<keyword evidence="4" id="KW-0479">Metal-binding</keyword>
<keyword evidence="5" id="KW-0460">Magnesium</keyword>
<keyword evidence="2" id="KW-0489">Methyltransferase</keyword>
<keyword evidence="3" id="KW-0808">Transferase</keyword>
<dbReference type="OMA" id="NDESELC"/>
<evidence type="ECO:0000256" key="3">
    <source>
        <dbReference type="ARBA" id="ARBA00022679"/>
    </source>
</evidence>
<comment type="similarity">
    <text evidence="1">Belongs to the methyltransferase superfamily. Type-7 methyltransferase family.</text>
</comment>
<name>A0A175YG25_DAUCS</name>
<dbReference type="EMBL" id="LNRQ01000009">
    <property type="protein sequence ID" value="KZM82624.1"/>
    <property type="molecule type" value="Genomic_DNA"/>
</dbReference>
<dbReference type="STRING" id="79200.A0A175YG25"/>
<sequence length="397" mass="44397">MSDFKAFISARSEELAPGGLMVISNPCKNDESELCILDPMDALGDAFIDMVKEPEIRARNNRGMEYNVAMNGGDGPNSYTRNSKIQEEALNGTKSLLIGCIRDHLDLQKSCNVFRIADLGCSVGPNTFSCVNTIVQEVQLKFNAQFPGFTSLPEFQVFFSDTFSNDFNTLFNALPSDRVYMAAGVPGSFYVPKEVLIKDSRAWNKSRISYVRSSCEVKQAFAAQFMSDFQAFIDARSEELTPGGLIFISIPCKSNESELCILDSADVLGDAFVDMVKEGLVEEELFDSFNLPLYIPTPSELIKLVSSDEHLNILKVEESFVKVKLSSPEDIMFESSHLRAVMEGIIKKHFGPDILMDDLFHRYCNKLKVFSNQFKNYDKVGIVSVAVERVIMQDELV</sequence>
<proteinExistence type="inferred from homology"/>
<organism evidence="6">
    <name type="scientific">Daucus carota subsp. sativus</name>
    <name type="common">Carrot</name>
    <dbReference type="NCBI Taxonomy" id="79200"/>
    <lineage>
        <taxon>Eukaryota</taxon>
        <taxon>Viridiplantae</taxon>
        <taxon>Streptophyta</taxon>
        <taxon>Embryophyta</taxon>
        <taxon>Tracheophyta</taxon>
        <taxon>Spermatophyta</taxon>
        <taxon>Magnoliopsida</taxon>
        <taxon>eudicotyledons</taxon>
        <taxon>Gunneridae</taxon>
        <taxon>Pentapetalae</taxon>
        <taxon>asterids</taxon>
        <taxon>campanulids</taxon>
        <taxon>Apiales</taxon>
        <taxon>Apiaceae</taxon>
        <taxon>Apioideae</taxon>
        <taxon>Scandiceae</taxon>
        <taxon>Daucinae</taxon>
        <taxon>Daucus</taxon>
        <taxon>Daucus sect. Daucus</taxon>
    </lineage>
</organism>